<dbReference type="Proteomes" id="UP000584663">
    <property type="component" value="Unassembled WGS sequence"/>
</dbReference>
<reference evidence="1 3" key="1">
    <citation type="submission" date="2020-08" db="EMBL/GenBank/DDBJ databases">
        <title>Genomic Encyclopedia of Type Strains, Phase IV (KMG-IV): sequencing the most valuable type-strain genomes for metagenomic binning, comparative biology and taxonomic classification.</title>
        <authorList>
            <person name="Goeker M."/>
        </authorList>
    </citation>
    <scope>NUCLEOTIDE SEQUENCE [LARGE SCALE GENOMIC DNA]</scope>
    <source>
        <strain evidence="1 3">DSM 14562</strain>
    </source>
</reference>
<reference evidence="2" key="2">
    <citation type="submission" date="2021-01" db="EMBL/GenBank/DDBJ databases">
        <title>Genome Sequencing of Type Strains.</title>
        <authorList>
            <person name="Lemaire J.F."/>
            <person name="Inderbitzin P."/>
            <person name="Collins S.B."/>
            <person name="Wespe N."/>
            <person name="Knight-Connoni V."/>
        </authorList>
    </citation>
    <scope>NUCLEOTIDE SEQUENCE</scope>
    <source>
        <strain evidence="2">DSM 14562</strain>
    </source>
</reference>
<keyword evidence="3" id="KW-1185">Reference proteome</keyword>
<accession>A0AA41DCT7</accession>
<gene>
    <name evidence="1" type="ORF">GGQ89_000481</name>
    <name evidence="2" type="ORF">JYA60_17185</name>
</gene>
<evidence type="ECO:0000313" key="2">
    <source>
        <dbReference type="EMBL" id="MBN3559961.1"/>
    </source>
</evidence>
<evidence type="ECO:0000313" key="3">
    <source>
        <dbReference type="Proteomes" id="UP000584663"/>
    </source>
</evidence>
<dbReference type="RefSeq" id="WP_184103771.1">
    <property type="nucleotide sequence ID" value="NZ_JACHNX010000001.1"/>
</dbReference>
<dbReference type="AlphaFoldDB" id="A0AA41DCT7"/>
<dbReference type="EMBL" id="JACHNX010000001">
    <property type="protein sequence ID" value="MBB4608293.1"/>
    <property type="molecule type" value="Genomic_DNA"/>
</dbReference>
<dbReference type="EMBL" id="JAFHKU010000133">
    <property type="protein sequence ID" value="MBN3559961.1"/>
    <property type="molecule type" value="Genomic_DNA"/>
</dbReference>
<sequence>MSKWLLHIDETTRERVMRVIEEARRTIPDDCRIVGRIQCGFEAIAIRAVGSRGELEQVHVSVDGEWCMITARAIEGSLPDTLMLTGPLLPRSPSVVSGVDDVLSSLEHWRDRLSDPETIGSTDHAADIRRDLSYLVRAVAQQFDNRWSQAIVRSRGTGRHRIQLRLAGDASGSTEMTFVSGTRRSGVGGMSRQLVEAIDGIVGDHTHVSAWSGACPADRLPVTIGSTPCVDVGDPREHMATMRGHAALPDGAFLIRSGIQSFRED</sequence>
<dbReference type="Proteomes" id="UP000704529">
    <property type="component" value="Unassembled WGS sequence"/>
</dbReference>
<proteinExistence type="predicted"/>
<comment type="caution">
    <text evidence="2">The sequence shown here is derived from an EMBL/GenBank/DDBJ whole genome shotgun (WGS) entry which is preliminary data.</text>
</comment>
<evidence type="ECO:0000313" key="4">
    <source>
        <dbReference type="Proteomes" id="UP000704529"/>
    </source>
</evidence>
<protein>
    <submittedName>
        <fullName evidence="2">Uncharacterized protein</fullName>
    </submittedName>
</protein>
<evidence type="ECO:0000313" key="1">
    <source>
        <dbReference type="EMBL" id="MBB4608293.1"/>
    </source>
</evidence>
<name>A0AA41DCT7_9SPHN</name>
<organism evidence="2 4">
    <name type="scientific">Sphingomonas yabuuchiae</name>
    <dbReference type="NCBI Taxonomy" id="172044"/>
    <lineage>
        <taxon>Bacteria</taxon>
        <taxon>Pseudomonadati</taxon>
        <taxon>Pseudomonadota</taxon>
        <taxon>Alphaproteobacteria</taxon>
        <taxon>Sphingomonadales</taxon>
        <taxon>Sphingomonadaceae</taxon>
        <taxon>Sphingomonas</taxon>
    </lineage>
</organism>